<name>A0A2N3N0I8_9PEZI</name>
<comment type="similarity">
    <text evidence="7">Belongs to the YOS1 family.</text>
</comment>
<dbReference type="InterPro" id="IPR013880">
    <property type="entry name" value="Yos1"/>
</dbReference>
<evidence type="ECO:0000313" key="9">
    <source>
        <dbReference type="EMBL" id="PKS05922.1"/>
    </source>
</evidence>
<dbReference type="Proteomes" id="UP000233524">
    <property type="component" value="Unassembled WGS sequence"/>
</dbReference>
<keyword evidence="3 8" id="KW-0812">Transmembrane</keyword>
<dbReference type="VEuPathDB" id="FungiDB:jhhlp_007755"/>
<evidence type="ECO:0000256" key="3">
    <source>
        <dbReference type="ARBA" id="ARBA00022692"/>
    </source>
</evidence>
<evidence type="ECO:0000256" key="5">
    <source>
        <dbReference type="ARBA" id="ARBA00022989"/>
    </source>
</evidence>
<keyword evidence="5 8" id="KW-1133">Transmembrane helix</keyword>
<dbReference type="GO" id="GO:0030134">
    <property type="term" value="C:COPII-coated ER to Golgi transport vesicle"/>
    <property type="evidence" value="ECO:0007669"/>
    <property type="project" value="TreeGrafter"/>
</dbReference>
<dbReference type="STRING" id="41688.A0A2N3N0I8"/>
<dbReference type="FunCoup" id="A0A2N3N0I8">
    <property type="interactions" value="262"/>
</dbReference>
<dbReference type="GO" id="GO:0015031">
    <property type="term" value="P:protein transport"/>
    <property type="evidence" value="ECO:0007669"/>
    <property type="project" value="UniProtKB-KW"/>
</dbReference>
<evidence type="ECO:0000256" key="7">
    <source>
        <dbReference type="ARBA" id="ARBA00024203"/>
    </source>
</evidence>
<accession>A0A2N3N0I8</accession>
<keyword evidence="6 8" id="KW-0472">Membrane</keyword>
<evidence type="ECO:0000256" key="6">
    <source>
        <dbReference type="ARBA" id="ARBA00023136"/>
    </source>
</evidence>
<dbReference type="GO" id="GO:0006888">
    <property type="term" value="P:endoplasmic reticulum to Golgi vesicle-mediated transport"/>
    <property type="evidence" value="ECO:0007669"/>
    <property type="project" value="TreeGrafter"/>
</dbReference>
<evidence type="ECO:0000256" key="2">
    <source>
        <dbReference type="ARBA" id="ARBA00022448"/>
    </source>
</evidence>
<dbReference type="GO" id="GO:0005789">
    <property type="term" value="C:endoplasmic reticulum membrane"/>
    <property type="evidence" value="ECO:0007669"/>
    <property type="project" value="TreeGrafter"/>
</dbReference>
<dbReference type="AlphaFoldDB" id="A0A2N3N0I8"/>
<keyword evidence="2" id="KW-0813">Transport</keyword>
<feature type="transmembrane region" description="Helical" evidence="8">
    <location>
        <begin position="6"/>
        <end position="22"/>
    </location>
</feature>
<keyword evidence="10" id="KW-1185">Reference proteome</keyword>
<proteinExistence type="inferred from homology"/>
<dbReference type="EMBL" id="NLAX01001139">
    <property type="protein sequence ID" value="PKS05922.1"/>
    <property type="molecule type" value="Genomic_DNA"/>
</dbReference>
<keyword evidence="4" id="KW-0653">Protein transport</keyword>
<evidence type="ECO:0000256" key="4">
    <source>
        <dbReference type="ARBA" id="ARBA00022927"/>
    </source>
</evidence>
<dbReference type="GO" id="GO:0000139">
    <property type="term" value="C:Golgi membrane"/>
    <property type="evidence" value="ECO:0007669"/>
    <property type="project" value="TreeGrafter"/>
</dbReference>
<dbReference type="InParanoid" id="A0A2N3N0I8"/>
<protein>
    <recommendedName>
        <fullName evidence="11">Yos1-like protein</fullName>
    </recommendedName>
</protein>
<evidence type="ECO:0008006" key="11">
    <source>
        <dbReference type="Google" id="ProtNLM"/>
    </source>
</evidence>
<dbReference type="Pfam" id="PF08571">
    <property type="entry name" value="Yos1"/>
    <property type="match status" value="1"/>
</dbReference>
<dbReference type="PANTHER" id="PTHR15858">
    <property type="entry name" value="IMMEDIATE EARLY RESPONSE 3-INTERACTING PROTEIN 1"/>
    <property type="match status" value="1"/>
</dbReference>
<evidence type="ECO:0000256" key="1">
    <source>
        <dbReference type="ARBA" id="ARBA00004370"/>
    </source>
</evidence>
<comment type="subcellular location">
    <subcellularLocation>
        <location evidence="1">Membrane</location>
    </subcellularLocation>
</comment>
<organism evidence="9 10">
    <name type="scientific">Lomentospora prolificans</name>
    <dbReference type="NCBI Taxonomy" id="41688"/>
    <lineage>
        <taxon>Eukaryota</taxon>
        <taxon>Fungi</taxon>
        <taxon>Dikarya</taxon>
        <taxon>Ascomycota</taxon>
        <taxon>Pezizomycotina</taxon>
        <taxon>Sordariomycetes</taxon>
        <taxon>Hypocreomycetidae</taxon>
        <taxon>Microascales</taxon>
        <taxon>Microascaceae</taxon>
        <taxon>Lomentospora</taxon>
    </lineage>
</organism>
<sequence>MFFLGNFFYVLVLLINAIAILSEDRFLARIGWSSTSSSNSFGGAPESESIQAKIIHLIASVRMLMRIPLMIINTMIIIYELVLG</sequence>
<evidence type="ECO:0000313" key="10">
    <source>
        <dbReference type="Proteomes" id="UP000233524"/>
    </source>
</evidence>
<gene>
    <name evidence="9" type="ORF">jhhlp_007755</name>
</gene>
<reference evidence="9 10" key="1">
    <citation type="journal article" date="2017" name="G3 (Bethesda)">
        <title>First Draft Genome Sequence of the Pathogenic Fungus Lomentospora prolificans (Formerly Scedosporium prolificans).</title>
        <authorList>
            <person name="Luo R."/>
            <person name="Zimin A."/>
            <person name="Workman R."/>
            <person name="Fan Y."/>
            <person name="Pertea G."/>
            <person name="Grossman N."/>
            <person name="Wear M.P."/>
            <person name="Jia B."/>
            <person name="Miller H."/>
            <person name="Casadevall A."/>
            <person name="Timp W."/>
            <person name="Zhang S.X."/>
            <person name="Salzberg S.L."/>
        </authorList>
    </citation>
    <scope>NUCLEOTIDE SEQUENCE [LARGE SCALE GENOMIC DNA]</scope>
    <source>
        <strain evidence="9 10">JHH-5317</strain>
    </source>
</reference>
<comment type="caution">
    <text evidence="9">The sequence shown here is derived from an EMBL/GenBank/DDBJ whole genome shotgun (WGS) entry which is preliminary data.</text>
</comment>
<dbReference type="PANTHER" id="PTHR15858:SF0">
    <property type="entry name" value="IMMEDIATE EARLY RESPONSE 3-INTERACTING PROTEIN 1"/>
    <property type="match status" value="1"/>
</dbReference>
<feature type="transmembrane region" description="Helical" evidence="8">
    <location>
        <begin position="63"/>
        <end position="82"/>
    </location>
</feature>
<evidence type="ECO:0000256" key="8">
    <source>
        <dbReference type="SAM" id="Phobius"/>
    </source>
</evidence>